<feature type="compositionally biased region" description="Low complexity" evidence="1">
    <location>
        <begin position="798"/>
        <end position="811"/>
    </location>
</feature>
<protein>
    <submittedName>
        <fullName evidence="2">Unkown protein</fullName>
    </submittedName>
</protein>
<accession>R4WDN9</accession>
<dbReference type="EMBL" id="AK417853">
    <property type="protein sequence ID" value="BAN21068.1"/>
    <property type="molecule type" value="mRNA"/>
</dbReference>
<feature type="compositionally biased region" description="Basic and acidic residues" evidence="1">
    <location>
        <begin position="694"/>
        <end position="720"/>
    </location>
</feature>
<feature type="region of interest" description="Disordered" evidence="1">
    <location>
        <begin position="62"/>
        <end position="121"/>
    </location>
</feature>
<dbReference type="AlphaFoldDB" id="R4WDN9"/>
<feature type="compositionally biased region" description="Basic residues" evidence="1">
    <location>
        <begin position="234"/>
        <end position="244"/>
    </location>
</feature>
<name>R4WDN9_RIPPE</name>
<feature type="compositionally biased region" description="Basic and acidic residues" evidence="1">
    <location>
        <begin position="633"/>
        <end position="642"/>
    </location>
</feature>
<feature type="region of interest" description="Disordered" evidence="1">
    <location>
        <begin position="785"/>
        <end position="827"/>
    </location>
</feature>
<proteinExistence type="evidence at transcript level"/>
<feature type="region of interest" description="Disordered" evidence="1">
    <location>
        <begin position="633"/>
        <end position="754"/>
    </location>
</feature>
<feature type="region of interest" description="Disordered" evidence="1">
    <location>
        <begin position="442"/>
        <end position="466"/>
    </location>
</feature>
<organism evidence="2">
    <name type="scientific">Riptortus pedestris</name>
    <name type="common">Bean bug</name>
    <dbReference type="NCBI Taxonomy" id="329032"/>
    <lineage>
        <taxon>Eukaryota</taxon>
        <taxon>Metazoa</taxon>
        <taxon>Ecdysozoa</taxon>
        <taxon>Arthropoda</taxon>
        <taxon>Hexapoda</taxon>
        <taxon>Insecta</taxon>
        <taxon>Pterygota</taxon>
        <taxon>Neoptera</taxon>
        <taxon>Paraneoptera</taxon>
        <taxon>Hemiptera</taxon>
        <taxon>Heteroptera</taxon>
        <taxon>Panheteroptera</taxon>
        <taxon>Pentatomomorpha</taxon>
        <taxon>Coreoidea</taxon>
        <taxon>Alydidae</taxon>
        <taxon>Riptortus</taxon>
    </lineage>
</organism>
<sequence length="903" mass="102646">MLRTYFLQNKDWFANSDHPFSHFGDMDSEIAELRTMTKVTRLRKEIECREEGAWMVVKDIPDKSAPSGSRKVTAYGRTRRSVTRSVSSNADFDSPFPQHTSLEPLVQHPPEEDDEQKDSEPSAVEITEVFEEPLRVNIPTNIPQSNEKTNRKKTSVVTLGKGNLVLIDHEDESNFHVTGISKGKVADVVSTLEKSYEKKPKKVGFCKTEVHFAPDSGKINIVETDEKPPPTQVYRKKKRSRGVRSKQNSCLPKHYFGEIPDLGDDSNLSNESDREDSRLPLTYTHSNEAFPQVKQIFPTFEKTIKSENKDTKYRFSSPEKNDSDLEVDKFHLDEKDFFKKIKQPPFRDRFLKETEHLGEKMSSGFISEKLKKPTAILGDSHRITLNGHSSSHDPSDIYSKESYSNYSLNNIREDIDKKDFTPSEPELKYTEVFKIPIKIESDEESPKKTQDFKSLPDTSSIKHSEEPVKSDYGLLHRKKLSVDDKFYDLTQNVSKIPIDQDMKAEVAFIGSISPKLKSLIQNSVEHEFQLRQKQILQKRALEKKSIDSTKIKSTINISLSPAEHEKEEKSVVQKEVKLKAAKSVTQVQLGSDEKKHEFQLKREQITKNVFSEPTYNEGKFPPKEMPYLLKEEPVPAPREKSPSKQNLDATPKQPPKPKPRTIISTDSDRNRAGKVSSRHSVKSDTSSISRRVRSRENLLRSKDSERAHSRTAVSKEEGKARKTSNIGPSSIERPPKASTPARKTGRSEPLRSFEKVSNGWVGHCVVPNKHHSTSPNITLTTKVKTLAQQSTHHLSGVRKSTQSSTLKSSHSSRSEIGRGTKQFSLSKEHLSSAKLVRELSPRKSTKTKCEVKSARSKTVCSKEGSYRRARRDSSDSLAQADEEVRAYMFNTRTKVCVERLMYC</sequence>
<feature type="region of interest" description="Disordered" evidence="1">
    <location>
        <begin position="220"/>
        <end position="275"/>
    </location>
</feature>
<feature type="compositionally biased region" description="Basic and acidic residues" evidence="1">
    <location>
        <begin position="745"/>
        <end position="754"/>
    </location>
</feature>
<reference evidence="2" key="1">
    <citation type="journal article" date="2013" name="PLoS ONE">
        <title>Gene expression in gut symbiotic organ of stinkbug affected by extracellular bacterial symbiont.</title>
        <authorList>
            <person name="Futahashi R."/>
            <person name="Tanaka K."/>
            <person name="Tanahashi M."/>
            <person name="Nikoh N."/>
            <person name="Kikuchi Y."/>
            <person name="Lee B.L."/>
            <person name="Fukatsu T."/>
        </authorList>
    </citation>
    <scope>NUCLEOTIDE SEQUENCE</scope>
    <source>
        <tissue evidence="2">Midgut</tissue>
    </source>
</reference>
<feature type="compositionally biased region" description="Basic and acidic residues" evidence="1">
    <location>
        <begin position="442"/>
        <end position="451"/>
    </location>
</feature>
<evidence type="ECO:0000256" key="1">
    <source>
        <dbReference type="SAM" id="MobiDB-lite"/>
    </source>
</evidence>
<evidence type="ECO:0000313" key="2">
    <source>
        <dbReference type="EMBL" id="BAN21068.1"/>
    </source>
</evidence>